<name>A0AA36GYK8_CYLNA</name>
<dbReference type="Proteomes" id="UP001176961">
    <property type="component" value="Unassembled WGS sequence"/>
</dbReference>
<sequence>MSEDFVIALKGLTDEQYYEWALVRLLLDDGYPSSEIPFMIESCKLTDMALINENLAKYYAIDSDHSLLIGKYQCGATGECGVFVYPSQNAIEIRLAQVRGYYSKEQLHRWNMKMAVMSDKCSNFFMRAGFREPLFNVVSYGDIFYTLNVLLRPNGRWDGKIILNSIPKMIAFFSEYFDEFDRILDGNVYDIRGPEMVSDDEYNLLGKPTQLGDMKLYHAMDLHRIPLNTTVMIWPKSESGRTTRYEEESDVFITQEMLNAAARKNTATKPRNNYHDDDDDDMPWTRGFDPDVAGSGDDDDWDNYYRHYDD</sequence>
<feature type="region of interest" description="Disordered" evidence="1">
    <location>
        <begin position="264"/>
        <end position="310"/>
    </location>
</feature>
<dbReference type="EMBL" id="CATQJL010000256">
    <property type="protein sequence ID" value="CAJ0600714.1"/>
    <property type="molecule type" value="Genomic_DNA"/>
</dbReference>
<evidence type="ECO:0000313" key="2">
    <source>
        <dbReference type="EMBL" id="CAJ0600714.1"/>
    </source>
</evidence>
<dbReference type="AlphaFoldDB" id="A0AA36GYK8"/>
<comment type="caution">
    <text evidence="2">The sequence shown here is derived from an EMBL/GenBank/DDBJ whole genome shotgun (WGS) entry which is preliminary data.</text>
</comment>
<organism evidence="2 3">
    <name type="scientific">Cylicocyclus nassatus</name>
    <name type="common">Nematode worm</name>
    <dbReference type="NCBI Taxonomy" id="53992"/>
    <lineage>
        <taxon>Eukaryota</taxon>
        <taxon>Metazoa</taxon>
        <taxon>Ecdysozoa</taxon>
        <taxon>Nematoda</taxon>
        <taxon>Chromadorea</taxon>
        <taxon>Rhabditida</taxon>
        <taxon>Rhabditina</taxon>
        <taxon>Rhabditomorpha</taxon>
        <taxon>Strongyloidea</taxon>
        <taxon>Strongylidae</taxon>
        <taxon>Cylicocyclus</taxon>
    </lineage>
</organism>
<evidence type="ECO:0000313" key="3">
    <source>
        <dbReference type="Proteomes" id="UP001176961"/>
    </source>
</evidence>
<protein>
    <submittedName>
        <fullName evidence="2">Uncharacterized protein</fullName>
    </submittedName>
</protein>
<proteinExistence type="predicted"/>
<accession>A0AA36GYK8</accession>
<reference evidence="2" key="1">
    <citation type="submission" date="2023-07" db="EMBL/GenBank/DDBJ databases">
        <authorList>
            <consortium name="CYATHOMIX"/>
        </authorList>
    </citation>
    <scope>NUCLEOTIDE SEQUENCE</scope>
    <source>
        <strain evidence="2">N/A</strain>
    </source>
</reference>
<evidence type="ECO:0000256" key="1">
    <source>
        <dbReference type="SAM" id="MobiDB-lite"/>
    </source>
</evidence>
<gene>
    <name evidence="2" type="ORF">CYNAS_LOCUS12697</name>
</gene>
<keyword evidence="3" id="KW-1185">Reference proteome</keyword>